<evidence type="ECO:0000256" key="6">
    <source>
        <dbReference type="ARBA" id="ARBA00023136"/>
    </source>
</evidence>
<dbReference type="PANTHER" id="PTHR32285">
    <property type="entry name" value="PROTEIN TRICHOME BIREFRINGENCE-LIKE 9-RELATED"/>
    <property type="match status" value="1"/>
</dbReference>
<comment type="similarity">
    <text evidence="2">Belongs to the PC-esterase family. TBL subfamily.</text>
</comment>
<gene>
    <name evidence="10" type="ORF">QN277_002480</name>
</gene>
<dbReference type="Proteomes" id="UP001293593">
    <property type="component" value="Unassembled WGS sequence"/>
</dbReference>
<evidence type="ECO:0000256" key="7">
    <source>
        <dbReference type="SAM" id="Phobius"/>
    </source>
</evidence>
<dbReference type="InterPro" id="IPR029962">
    <property type="entry name" value="TBL"/>
</dbReference>
<keyword evidence="6 7" id="KW-0472">Membrane</keyword>
<feature type="transmembrane region" description="Helical" evidence="7">
    <location>
        <begin position="12"/>
        <end position="29"/>
    </location>
</feature>
<feature type="domain" description="Trichome birefringence-like N-terminal" evidence="9">
    <location>
        <begin position="32"/>
        <end position="84"/>
    </location>
</feature>
<dbReference type="GO" id="GO:0016020">
    <property type="term" value="C:membrane"/>
    <property type="evidence" value="ECO:0007669"/>
    <property type="project" value="UniProtKB-SubCell"/>
</dbReference>
<dbReference type="InterPro" id="IPR025846">
    <property type="entry name" value="TBL_N"/>
</dbReference>
<accession>A0AAE1NAZ1</accession>
<evidence type="ECO:0000256" key="4">
    <source>
        <dbReference type="ARBA" id="ARBA00022968"/>
    </source>
</evidence>
<dbReference type="Pfam" id="PF13839">
    <property type="entry name" value="PC-Esterase"/>
    <property type="match status" value="1"/>
</dbReference>
<feature type="domain" description="Trichome birefringence-like C-terminal" evidence="8">
    <location>
        <begin position="88"/>
        <end position="351"/>
    </location>
</feature>
<proteinExistence type="inferred from homology"/>
<protein>
    <recommendedName>
        <fullName evidence="12">Trichome birefringence-like N-terminal domain-containing protein</fullName>
    </recommendedName>
</protein>
<keyword evidence="5 7" id="KW-1133">Transmembrane helix</keyword>
<keyword evidence="3 7" id="KW-0812">Transmembrane</keyword>
<dbReference type="Pfam" id="PF14416">
    <property type="entry name" value="PMR5N"/>
    <property type="match status" value="1"/>
</dbReference>
<name>A0AAE1NAZ1_9FABA</name>
<dbReference type="GO" id="GO:0016413">
    <property type="term" value="F:O-acetyltransferase activity"/>
    <property type="evidence" value="ECO:0007669"/>
    <property type="project" value="InterPro"/>
</dbReference>
<keyword evidence="4" id="KW-0735">Signal-anchor</keyword>
<dbReference type="PANTHER" id="PTHR32285:SF58">
    <property type="entry name" value="PROTEIN TRICHOME BIREFRINGENCE-LIKE 41"/>
    <property type="match status" value="1"/>
</dbReference>
<evidence type="ECO:0000256" key="2">
    <source>
        <dbReference type="ARBA" id="ARBA00007727"/>
    </source>
</evidence>
<organism evidence="10 11">
    <name type="scientific">Acacia crassicarpa</name>
    <name type="common">northern wattle</name>
    <dbReference type="NCBI Taxonomy" id="499986"/>
    <lineage>
        <taxon>Eukaryota</taxon>
        <taxon>Viridiplantae</taxon>
        <taxon>Streptophyta</taxon>
        <taxon>Embryophyta</taxon>
        <taxon>Tracheophyta</taxon>
        <taxon>Spermatophyta</taxon>
        <taxon>Magnoliopsida</taxon>
        <taxon>eudicotyledons</taxon>
        <taxon>Gunneridae</taxon>
        <taxon>Pentapetalae</taxon>
        <taxon>rosids</taxon>
        <taxon>fabids</taxon>
        <taxon>Fabales</taxon>
        <taxon>Fabaceae</taxon>
        <taxon>Caesalpinioideae</taxon>
        <taxon>mimosoid clade</taxon>
        <taxon>Acacieae</taxon>
        <taxon>Acacia</taxon>
    </lineage>
</organism>
<evidence type="ECO:0000256" key="3">
    <source>
        <dbReference type="ARBA" id="ARBA00022692"/>
    </source>
</evidence>
<dbReference type="GO" id="GO:0005794">
    <property type="term" value="C:Golgi apparatus"/>
    <property type="evidence" value="ECO:0007669"/>
    <property type="project" value="TreeGrafter"/>
</dbReference>
<dbReference type="EMBL" id="JAWXYG010000001">
    <property type="protein sequence ID" value="KAK4285839.1"/>
    <property type="molecule type" value="Genomic_DNA"/>
</dbReference>
<comment type="subcellular location">
    <subcellularLocation>
        <location evidence="1">Membrane</location>
        <topology evidence="1">Single-pass membrane protein</topology>
    </subcellularLocation>
</comment>
<evidence type="ECO:0000313" key="10">
    <source>
        <dbReference type="EMBL" id="KAK4285839.1"/>
    </source>
</evidence>
<sequence>MGRDVGWNGCRLQPLFMSTIIILQLVLVVESKCDFFTGTWVLDPSYPLYRPEMCPFIEHEFACQRNGRPDQLYTHFRWQPLQHCSFLRFNGVDFLERMRGKSIMFVGDSLSRNQWQSLTCTLHSSIPSSNYTLTRIDDLSIFTFTEYGVKVMLDRNVYLVDVVRQERGRVLKLDSIQGAKIWLGIDLLIFNTWHWWNRRGPSQPWDYIQLGNDVYRDMDRMKAFQIALSTWASWVNTHIDPSKVHLFFQGISPSHYNGTLWNEPSAKSCVRQQTPVAGSTYLGGLPPAVAVLKSVLAKMKNPVTLLDITTLSLLRKDGHPSIYGLNGPTGLDCSHWCLPGVPDTWNQILYNLIL</sequence>
<evidence type="ECO:0000313" key="11">
    <source>
        <dbReference type="Proteomes" id="UP001293593"/>
    </source>
</evidence>
<evidence type="ECO:0000256" key="1">
    <source>
        <dbReference type="ARBA" id="ARBA00004167"/>
    </source>
</evidence>
<comment type="caution">
    <text evidence="10">The sequence shown here is derived from an EMBL/GenBank/DDBJ whole genome shotgun (WGS) entry which is preliminary data.</text>
</comment>
<dbReference type="AlphaFoldDB" id="A0AAE1NAZ1"/>
<evidence type="ECO:0000259" key="9">
    <source>
        <dbReference type="Pfam" id="PF14416"/>
    </source>
</evidence>
<evidence type="ECO:0000259" key="8">
    <source>
        <dbReference type="Pfam" id="PF13839"/>
    </source>
</evidence>
<reference evidence="10" key="1">
    <citation type="submission" date="2023-10" db="EMBL/GenBank/DDBJ databases">
        <title>Chromosome-level genome of the transformable northern wattle, Acacia crassicarpa.</title>
        <authorList>
            <person name="Massaro I."/>
            <person name="Sinha N.R."/>
            <person name="Poethig S."/>
            <person name="Leichty A.R."/>
        </authorList>
    </citation>
    <scope>NUCLEOTIDE SEQUENCE</scope>
    <source>
        <strain evidence="10">Acra3RX</strain>
        <tissue evidence="10">Leaf</tissue>
    </source>
</reference>
<evidence type="ECO:0008006" key="12">
    <source>
        <dbReference type="Google" id="ProtNLM"/>
    </source>
</evidence>
<keyword evidence="11" id="KW-1185">Reference proteome</keyword>
<evidence type="ECO:0000256" key="5">
    <source>
        <dbReference type="ARBA" id="ARBA00022989"/>
    </source>
</evidence>
<dbReference type="InterPro" id="IPR026057">
    <property type="entry name" value="TBL_C"/>
</dbReference>